<organism evidence="3 4">
    <name type="scientific">Megaselia scalaris</name>
    <name type="common">Humpbacked fly</name>
    <name type="synonym">Phora scalaris</name>
    <dbReference type="NCBI Taxonomy" id="36166"/>
    <lineage>
        <taxon>Eukaryota</taxon>
        <taxon>Metazoa</taxon>
        <taxon>Ecdysozoa</taxon>
        <taxon>Arthropoda</taxon>
        <taxon>Hexapoda</taxon>
        <taxon>Insecta</taxon>
        <taxon>Pterygota</taxon>
        <taxon>Neoptera</taxon>
        <taxon>Endopterygota</taxon>
        <taxon>Diptera</taxon>
        <taxon>Brachycera</taxon>
        <taxon>Muscomorpha</taxon>
        <taxon>Platypezoidea</taxon>
        <taxon>Phoridae</taxon>
        <taxon>Megaseliini</taxon>
        <taxon>Megaselia</taxon>
    </lineage>
</organism>
<dbReference type="Pfam" id="PF13855">
    <property type="entry name" value="LRR_8"/>
    <property type="match status" value="3"/>
</dbReference>
<dbReference type="Proteomes" id="UP000015102">
    <property type="component" value="Unassembled WGS sequence"/>
</dbReference>
<dbReference type="AlphaFoldDB" id="T1GNJ4"/>
<dbReference type="InterPro" id="IPR003591">
    <property type="entry name" value="Leu-rich_rpt_typical-subtyp"/>
</dbReference>
<evidence type="ECO:0000313" key="3">
    <source>
        <dbReference type="EnsemblMetazoa" id="MESCA005148-PA"/>
    </source>
</evidence>
<dbReference type="InterPro" id="IPR001611">
    <property type="entry name" value="Leu-rich_rpt"/>
</dbReference>
<proteinExistence type="predicted"/>
<dbReference type="SMART" id="SM00369">
    <property type="entry name" value="LRR_TYP"/>
    <property type="match status" value="8"/>
</dbReference>
<keyword evidence="2" id="KW-0677">Repeat</keyword>
<dbReference type="Gene3D" id="3.80.10.10">
    <property type="entry name" value="Ribonuclease Inhibitor"/>
    <property type="match status" value="3"/>
</dbReference>
<accession>T1GNJ4</accession>
<evidence type="ECO:0000256" key="1">
    <source>
        <dbReference type="ARBA" id="ARBA00022614"/>
    </source>
</evidence>
<name>T1GNJ4_MEGSC</name>
<dbReference type="HOGENOM" id="CLU_1054816_0_0_1"/>
<dbReference type="InterPro" id="IPR050333">
    <property type="entry name" value="SLRP"/>
</dbReference>
<dbReference type="OMA" id="EPICKIS"/>
<dbReference type="PANTHER" id="PTHR45712:SF22">
    <property type="entry name" value="INSULIN-LIKE GROWTH FACTOR-BINDING PROTEIN COMPLEX ACID LABILE SUBUNIT"/>
    <property type="match status" value="1"/>
</dbReference>
<dbReference type="PROSITE" id="PS51450">
    <property type="entry name" value="LRR"/>
    <property type="match status" value="2"/>
</dbReference>
<reference evidence="3" key="2">
    <citation type="submission" date="2015-06" db="UniProtKB">
        <authorList>
            <consortium name="EnsemblMetazoa"/>
        </authorList>
    </citation>
    <scope>IDENTIFICATION</scope>
</reference>
<dbReference type="EMBL" id="CAQQ02393911">
    <property type="status" value="NOT_ANNOTATED_CDS"/>
    <property type="molecule type" value="Genomic_DNA"/>
</dbReference>
<dbReference type="EnsemblMetazoa" id="MESCA005148-RA">
    <property type="protein sequence ID" value="MESCA005148-PA"/>
    <property type="gene ID" value="MESCA005148"/>
</dbReference>
<dbReference type="PANTHER" id="PTHR45712">
    <property type="entry name" value="AGAP008170-PA"/>
    <property type="match status" value="1"/>
</dbReference>
<dbReference type="InterPro" id="IPR032675">
    <property type="entry name" value="LRR_dom_sf"/>
</dbReference>
<sequence>MSNVNLENLDKLGNSSLLKVDFSHNKISKIPLETFDDLVKLKFLDIGYNIISVLQGSEFKHLTSLTELRLNFNQLKEIPSNCFDGLANLQNLDLSYNYLELIDGFEYLTNLQKLSLQGNELKTVPSNLALPNSLRFLDVSKNPLTFLGQNTFRNLNQLTSLDISSTNGTYINFGRECLRPLTSLKSLKFTNNQLSNLEDLYLPGSLEELSLEFNKILKITSKGVENLVNLKYLNLSYNHMYYFEDGVMEQLSNIRKLDLSGNDL</sequence>
<keyword evidence="4" id="KW-1185">Reference proteome</keyword>
<dbReference type="SMART" id="SM00365">
    <property type="entry name" value="LRR_SD22"/>
    <property type="match status" value="7"/>
</dbReference>
<dbReference type="STRING" id="36166.T1GNJ4"/>
<keyword evidence="1" id="KW-0433">Leucine-rich repeat</keyword>
<dbReference type="SMART" id="SM00364">
    <property type="entry name" value="LRR_BAC"/>
    <property type="match status" value="4"/>
</dbReference>
<dbReference type="SUPFAM" id="SSF52058">
    <property type="entry name" value="L domain-like"/>
    <property type="match status" value="1"/>
</dbReference>
<protein>
    <submittedName>
        <fullName evidence="3">Uncharacterized protein</fullName>
    </submittedName>
</protein>
<reference evidence="4" key="1">
    <citation type="submission" date="2013-02" db="EMBL/GenBank/DDBJ databases">
        <authorList>
            <person name="Hughes D."/>
        </authorList>
    </citation>
    <scope>NUCLEOTIDE SEQUENCE</scope>
    <source>
        <strain>Durham</strain>
        <strain evidence="4">NC isolate 2 -- Noor lab</strain>
    </source>
</reference>
<evidence type="ECO:0000256" key="2">
    <source>
        <dbReference type="ARBA" id="ARBA00022737"/>
    </source>
</evidence>
<evidence type="ECO:0000313" key="4">
    <source>
        <dbReference type="Proteomes" id="UP000015102"/>
    </source>
</evidence>